<dbReference type="EMBL" id="BLXT01001109">
    <property type="protein sequence ID" value="GFN83217.1"/>
    <property type="molecule type" value="Genomic_DNA"/>
</dbReference>
<comment type="caution">
    <text evidence="2">The sequence shown here is derived from an EMBL/GenBank/DDBJ whole genome shotgun (WGS) entry which is preliminary data.</text>
</comment>
<name>A0AAV3YLJ0_9GAST</name>
<evidence type="ECO:0000313" key="2">
    <source>
        <dbReference type="EMBL" id="GFN83217.1"/>
    </source>
</evidence>
<gene>
    <name evidence="2" type="ORF">PoB_000972300</name>
</gene>
<keyword evidence="3" id="KW-1185">Reference proteome</keyword>
<dbReference type="Gene3D" id="1.25.40.20">
    <property type="entry name" value="Ankyrin repeat-containing domain"/>
    <property type="match status" value="1"/>
</dbReference>
<dbReference type="Proteomes" id="UP000735302">
    <property type="component" value="Unassembled WGS sequence"/>
</dbReference>
<dbReference type="Pfam" id="PF13637">
    <property type="entry name" value="Ank_4"/>
    <property type="match status" value="1"/>
</dbReference>
<reference evidence="2 3" key="1">
    <citation type="journal article" date="2021" name="Elife">
        <title>Chloroplast acquisition without the gene transfer in kleptoplastic sea slugs, Plakobranchus ocellatus.</title>
        <authorList>
            <person name="Maeda T."/>
            <person name="Takahashi S."/>
            <person name="Yoshida T."/>
            <person name="Shimamura S."/>
            <person name="Takaki Y."/>
            <person name="Nagai Y."/>
            <person name="Toyoda A."/>
            <person name="Suzuki Y."/>
            <person name="Arimoto A."/>
            <person name="Ishii H."/>
            <person name="Satoh N."/>
            <person name="Nishiyama T."/>
            <person name="Hasebe M."/>
            <person name="Maruyama T."/>
            <person name="Minagawa J."/>
            <person name="Obokata J."/>
            <person name="Shigenobu S."/>
        </authorList>
    </citation>
    <scope>NUCLEOTIDE SEQUENCE [LARGE SCALE GENOMIC DNA]</scope>
</reference>
<feature type="repeat" description="ANK" evidence="1">
    <location>
        <begin position="67"/>
        <end position="96"/>
    </location>
</feature>
<accession>A0AAV3YLJ0</accession>
<dbReference type="PROSITE" id="PS50088">
    <property type="entry name" value="ANK_REPEAT"/>
    <property type="match status" value="1"/>
</dbReference>
<organism evidence="2 3">
    <name type="scientific">Plakobranchus ocellatus</name>
    <dbReference type="NCBI Taxonomy" id="259542"/>
    <lineage>
        <taxon>Eukaryota</taxon>
        <taxon>Metazoa</taxon>
        <taxon>Spiralia</taxon>
        <taxon>Lophotrochozoa</taxon>
        <taxon>Mollusca</taxon>
        <taxon>Gastropoda</taxon>
        <taxon>Heterobranchia</taxon>
        <taxon>Euthyneura</taxon>
        <taxon>Panpulmonata</taxon>
        <taxon>Sacoglossa</taxon>
        <taxon>Placobranchoidea</taxon>
        <taxon>Plakobranchidae</taxon>
        <taxon>Plakobranchus</taxon>
    </lineage>
</organism>
<dbReference type="SUPFAM" id="SSF48403">
    <property type="entry name" value="Ankyrin repeat"/>
    <property type="match status" value="1"/>
</dbReference>
<dbReference type="InterPro" id="IPR002110">
    <property type="entry name" value="Ankyrin_rpt"/>
</dbReference>
<proteinExistence type="predicted"/>
<protein>
    <submittedName>
        <fullName evidence="2">GA repeat binding protein beta 2</fullName>
    </submittedName>
</protein>
<sequence>MPRLATFGEKKFAWPEMNKEFPDYAHPTASIAAFVYAIQATIDESTDANLLIQSGADLEALNYLCLTPLLIAAYRGRTGVINVLKKYGADMAALDNEFNSTPHIKVKAYGEPQEETLRLFAPHCN</sequence>
<evidence type="ECO:0000256" key="1">
    <source>
        <dbReference type="PROSITE-ProRule" id="PRU00023"/>
    </source>
</evidence>
<keyword evidence="1" id="KW-0040">ANK repeat</keyword>
<dbReference type="AlphaFoldDB" id="A0AAV3YLJ0"/>
<evidence type="ECO:0000313" key="3">
    <source>
        <dbReference type="Proteomes" id="UP000735302"/>
    </source>
</evidence>
<dbReference type="InterPro" id="IPR036770">
    <property type="entry name" value="Ankyrin_rpt-contain_sf"/>
</dbReference>